<dbReference type="Proteomes" id="UP000664081">
    <property type="component" value="Unassembled WGS sequence"/>
</dbReference>
<dbReference type="AlphaFoldDB" id="A0A291JJU0"/>
<organism evidence="8 9">
    <name type="scientific">Staphylococcus nepalensis</name>
    <dbReference type="NCBI Taxonomy" id="214473"/>
    <lineage>
        <taxon>Bacteria</taxon>
        <taxon>Bacillati</taxon>
        <taxon>Bacillota</taxon>
        <taxon>Bacilli</taxon>
        <taxon>Bacillales</taxon>
        <taxon>Staphylococcaceae</taxon>
        <taxon>Staphylococcus</taxon>
    </lineage>
</organism>
<dbReference type="PIRSF" id="PIRSF032178">
    <property type="entry name" value="UCP032178"/>
    <property type="match status" value="1"/>
</dbReference>
<evidence type="ECO:0000256" key="6">
    <source>
        <dbReference type="SAM" id="Phobius"/>
    </source>
</evidence>
<dbReference type="Proteomes" id="UP000254412">
    <property type="component" value="Unassembled WGS sequence"/>
</dbReference>
<dbReference type="KEGG" id="snl:BJD96_05300"/>
<dbReference type="PANTHER" id="PTHR35791">
    <property type="entry name" value="UPF0754 MEMBRANE PROTEIN YHEB"/>
    <property type="match status" value="1"/>
</dbReference>
<dbReference type="PANTHER" id="PTHR35791:SF1">
    <property type="entry name" value="UPF0754 MEMBRANE PROTEIN YHEB"/>
    <property type="match status" value="1"/>
</dbReference>
<sequence>MHAFLIIIFMMIIGALIGGVTNMIAVRMLFHPFKTYYIFNKRVPFTPGLIPKRRGEIADKIGQVIEEHLLTETLIKSKLNAPKSREAIEELFLKQIHKLKYDGVTIQSLAKHFDIDAAQLTNSQMDTVISNQLNQYYNDHKETPIKQIIPDDIELNMDQKIELVPDLLFERARIYLKSEKGASDISSMLDTFFNEKGKIVGLLQMFMTKESIADRIQHELIRLTNHPKAKAIAKQIIDNEYETFKTKKLTEIVNEEQFNSFKSTVVDLVISYANINNKVNQPLHHLMPDFIVFLEKKVSQTLTDLIIEKGSKYISPIMKKINLRQMVEEQINSFDLAYIERLIIDIANKELKLIMLLGFLLGGIIGLLQGVIAIFV</sequence>
<feature type="transmembrane region" description="Helical" evidence="6">
    <location>
        <begin position="6"/>
        <end position="30"/>
    </location>
</feature>
<name>A0A291JJU0_9STAP</name>
<dbReference type="InterPro" id="IPR016991">
    <property type="entry name" value="UCP032178"/>
</dbReference>
<evidence type="ECO:0000313" key="10">
    <source>
        <dbReference type="Proteomes" id="UP000664081"/>
    </source>
</evidence>
<dbReference type="InterPro" id="IPR007383">
    <property type="entry name" value="DUF445"/>
</dbReference>
<keyword evidence="3 6" id="KW-0812">Transmembrane</keyword>
<dbReference type="RefSeq" id="WP_096809011.1">
    <property type="nucleotide sequence ID" value="NZ_BMCF01000002.1"/>
</dbReference>
<comment type="subcellular location">
    <subcellularLocation>
        <location evidence="1">Endomembrane system</location>
    </subcellularLocation>
</comment>
<feature type="transmembrane region" description="Helical" evidence="6">
    <location>
        <begin position="353"/>
        <end position="375"/>
    </location>
</feature>
<reference evidence="7 10" key="2">
    <citation type="submission" date="2021-03" db="EMBL/GenBank/DDBJ databases">
        <title>Staphylococci and Mammaliicocci in bats.</title>
        <authorList>
            <person name="Fountain K."/>
        </authorList>
    </citation>
    <scope>NUCLEOTIDE SEQUENCE [LARGE SCALE GENOMIC DNA]</scope>
    <source>
        <strain evidence="7 10">18_1_E_SW</strain>
    </source>
</reference>
<dbReference type="GeneID" id="66776505"/>
<keyword evidence="5 6" id="KW-0472">Membrane</keyword>
<evidence type="ECO:0000313" key="9">
    <source>
        <dbReference type="Proteomes" id="UP000254412"/>
    </source>
</evidence>
<accession>A0A291JJU0</accession>
<evidence type="ECO:0000313" key="8">
    <source>
        <dbReference type="EMBL" id="SUM54765.1"/>
    </source>
</evidence>
<dbReference type="EMBL" id="UHDS01000001">
    <property type="protein sequence ID" value="SUM54765.1"/>
    <property type="molecule type" value="Genomic_DNA"/>
</dbReference>
<evidence type="ECO:0000256" key="4">
    <source>
        <dbReference type="ARBA" id="ARBA00022989"/>
    </source>
</evidence>
<reference evidence="8 9" key="1">
    <citation type="submission" date="2018-06" db="EMBL/GenBank/DDBJ databases">
        <authorList>
            <consortium name="Pathogen Informatics"/>
            <person name="Doyle S."/>
        </authorList>
    </citation>
    <scope>NUCLEOTIDE SEQUENCE [LARGE SCALE GENOMIC DNA]</scope>
    <source>
        <strain evidence="8 9">NCTC13834</strain>
    </source>
</reference>
<comment type="similarity">
    <text evidence="2">Belongs to the UPF0754 family.</text>
</comment>
<gene>
    <name evidence="7" type="ORF">J3T88_08565</name>
    <name evidence="8" type="ORF">NCTC13834_01100</name>
</gene>
<dbReference type="Pfam" id="PF04286">
    <property type="entry name" value="DUF445"/>
    <property type="match status" value="1"/>
</dbReference>
<evidence type="ECO:0000256" key="2">
    <source>
        <dbReference type="ARBA" id="ARBA00008053"/>
    </source>
</evidence>
<evidence type="ECO:0000256" key="3">
    <source>
        <dbReference type="ARBA" id="ARBA00022692"/>
    </source>
</evidence>
<evidence type="ECO:0000313" key="7">
    <source>
        <dbReference type="EMBL" id="MBO1227375.1"/>
    </source>
</evidence>
<protein>
    <submittedName>
        <fullName evidence="7">DUF445 domain-containing protein</fullName>
    </submittedName>
    <submittedName>
        <fullName evidence="8">Membrane protein</fullName>
    </submittedName>
</protein>
<evidence type="ECO:0000256" key="5">
    <source>
        <dbReference type="ARBA" id="ARBA00023136"/>
    </source>
</evidence>
<evidence type="ECO:0000256" key="1">
    <source>
        <dbReference type="ARBA" id="ARBA00004308"/>
    </source>
</evidence>
<dbReference type="EMBL" id="JAFNLT010000006">
    <property type="protein sequence ID" value="MBO1227375.1"/>
    <property type="molecule type" value="Genomic_DNA"/>
</dbReference>
<keyword evidence="4 6" id="KW-1133">Transmembrane helix</keyword>
<proteinExistence type="inferred from homology"/>
<dbReference type="GO" id="GO:0012505">
    <property type="term" value="C:endomembrane system"/>
    <property type="evidence" value="ECO:0007669"/>
    <property type="project" value="UniProtKB-SubCell"/>
</dbReference>
<keyword evidence="10" id="KW-1185">Reference proteome</keyword>